<evidence type="ECO:0000256" key="1">
    <source>
        <dbReference type="SAM" id="Phobius"/>
    </source>
</evidence>
<keyword evidence="1" id="KW-1133">Transmembrane helix</keyword>
<gene>
    <name evidence="3" type="primary">LOC104235575</name>
</gene>
<evidence type="ECO:0000313" key="3">
    <source>
        <dbReference type="RefSeq" id="XP_009787667.1"/>
    </source>
</evidence>
<dbReference type="InterPro" id="IPR046341">
    <property type="entry name" value="SET_dom_sf"/>
</dbReference>
<reference evidence="3" key="2">
    <citation type="submission" date="2025-08" db="UniProtKB">
        <authorList>
            <consortium name="RefSeq"/>
        </authorList>
    </citation>
    <scope>IDENTIFICATION</scope>
    <source>
        <tissue evidence="3">Leaf</tissue>
    </source>
</reference>
<accession>A0A1U7X6D7</accession>
<organism evidence="2 3">
    <name type="scientific">Nicotiana sylvestris</name>
    <name type="common">Wood tobacco</name>
    <name type="synonym">South American tobacco</name>
    <dbReference type="NCBI Taxonomy" id="4096"/>
    <lineage>
        <taxon>Eukaryota</taxon>
        <taxon>Viridiplantae</taxon>
        <taxon>Streptophyta</taxon>
        <taxon>Embryophyta</taxon>
        <taxon>Tracheophyta</taxon>
        <taxon>Spermatophyta</taxon>
        <taxon>Magnoliopsida</taxon>
        <taxon>eudicotyledons</taxon>
        <taxon>Gunneridae</taxon>
        <taxon>Pentapetalae</taxon>
        <taxon>asterids</taxon>
        <taxon>lamiids</taxon>
        <taxon>Solanales</taxon>
        <taxon>Solanaceae</taxon>
        <taxon>Nicotianoideae</taxon>
        <taxon>Nicotianeae</taxon>
        <taxon>Nicotiana</taxon>
    </lineage>
</organism>
<feature type="transmembrane region" description="Helical" evidence="1">
    <location>
        <begin position="205"/>
        <end position="228"/>
    </location>
</feature>
<evidence type="ECO:0000313" key="2">
    <source>
        <dbReference type="Proteomes" id="UP000189701"/>
    </source>
</evidence>
<keyword evidence="1" id="KW-0472">Membrane</keyword>
<keyword evidence="2" id="KW-1185">Reference proteome</keyword>
<keyword evidence="1" id="KW-0812">Transmembrane</keyword>
<dbReference type="AlphaFoldDB" id="A0A1U7X6D7"/>
<dbReference type="SUPFAM" id="SSF82199">
    <property type="entry name" value="SET domain"/>
    <property type="match status" value="1"/>
</dbReference>
<proteinExistence type="predicted"/>
<reference evidence="2" key="1">
    <citation type="journal article" date="2013" name="Genome Biol.">
        <title>Reference genomes and transcriptomes of Nicotiana sylvestris and Nicotiana tomentosiformis.</title>
        <authorList>
            <person name="Sierro N."/>
            <person name="Battey J.N."/>
            <person name="Ouadi S."/>
            <person name="Bovet L."/>
            <person name="Goepfert S."/>
            <person name="Bakaher N."/>
            <person name="Peitsch M.C."/>
            <person name="Ivanov N.V."/>
        </authorList>
    </citation>
    <scope>NUCLEOTIDE SEQUENCE [LARGE SCALE GENOMIC DNA]</scope>
</reference>
<name>A0A1U7X6D7_NICSY</name>
<dbReference type="Proteomes" id="UP000189701">
    <property type="component" value="Unplaced"/>
</dbReference>
<protein>
    <submittedName>
        <fullName evidence="3">Uncharacterized protein LOC104235575 isoform X4</fullName>
    </submittedName>
</protein>
<dbReference type="RefSeq" id="XP_009787667.1">
    <property type="nucleotide sequence ID" value="XM_009789365.1"/>
</dbReference>
<sequence length="229" mass="25554">MDTPELLKQKLPHDAHNDGDFSLILELPENDKFFKKKKSSASTVELKSSLNLMLQRARIINLDELELYFSGEDVTDLVEFNSPRNEMEALNSILTAIAKLGGEHSAATALQELRVATVNLISEVAKNFKEERKVVTVSSCEQEKCLQQWGEDEGVKSQLEISYFEGAGRGAVARQDMRIGDIAMEIPLSIVISENLVHASQMVHVVNVIAFAWLNYLCFLLAFSLGLLQ</sequence>
<dbReference type="Gene3D" id="3.90.1410.10">
    <property type="entry name" value="set domain protein methyltransferase, domain 1"/>
    <property type="match status" value="1"/>
</dbReference>